<dbReference type="EMBL" id="JAHLQT010031136">
    <property type="protein sequence ID" value="KAG7160646.1"/>
    <property type="molecule type" value="Genomic_DNA"/>
</dbReference>
<proteinExistence type="predicted"/>
<sequence>VTTMWGGAALFRVQLLETPTLDLYYQENTSVHENDHLAALFISEWNNYCQKRKSGSVRAREMTCQTVPSYTMDKTTQKSATTSRDNSCMATQWIMYDEYRKTDDRKREDELSRLDTRMEIEYYLGEYQGHMDQQEEQQEEDDVEERVDRVRGVEVSGLLRGLGWVERQLSSNANIHLLHAYTDSVHQTQQQKTRLKPGTETSEWCDSDGEGCRAEELWHYWCEAISGCRVNGVTFCSSSPAVTAGSGHSSQLVSRGAPAVLCRSPGRNASRVPAGYLPPTAGNGHQREYI</sequence>
<evidence type="ECO:0000313" key="2">
    <source>
        <dbReference type="Proteomes" id="UP000747542"/>
    </source>
</evidence>
<name>A0A8J5JQS5_HOMAM</name>
<dbReference type="Proteomes" id="UP000747542">
    <property type="component" value="Unassembled WGS sequence"/>
</dbReference>
<feature type="non-terminal residue" evidence="1">
    <location>
        <position position="290"/>
    </location>
</feature>
<protein>
    <submittedName>
        <fullName evidence="1">Uncharacterized protein</fullName>
    </submittedName>
</protein>
<gene>
    <name evidence="1" type="ORF">Hamer_G021304</name>
</gene>
<comment type="caution">
    <text evidence="1">The sequence shown here is derived from an EMBL/GenBank/DDBJ whole genome shotgun (WGS) entry which is preliminary data.</text>
</comment>
<reference evidence="1" key="1">
    <citation type="journal article" date="2021" name="Sci. Adv.">
        <title>The American lobster genome reveals insights on longevity, neural, and immune adaptations.</title>
        <authorList>
            <person name="Polinski J.M."/>
            <person name="Zimin A.V."/>
            <person name="Clark K.F."/>
            <person name="Kohn A.B."/>
            <person name="Sadowski N."/>
            <person name="Timp W."/>
            <person name="Ptitsyn A."/>
            <person name="Khanna P."/>
            <person name="Romanova D.Y."/>
            <person name="Williams P."/>
            <person name="Greenwood S.J."/>
            <person name="Moroz L.L."/>
            <person name="Walt D.R."/>
            <person name="Bodnar A.G."/>
        </authorList>
    </citation>
    <scope>NUCLEOTIDE SEQUENCE</scope>
    <source>
        <strain evidence="1">GMGI-L3</strain>
    </source>
</reference>
<organism evidence="1 2">
    <name type="scientific">Homarus americanus</name>
    <name type="common">American lobster</name>
    <dbReference type="NCBI Taxonomy" id="6706"/>
    <lineage>
        <taxon>Eukaryota</taxon>
        <taxon>Metazoa</taxon>
        <taxon>Ecdysozoa</taxon>
        <taxon>Arthropoda</taxon>
        <taxon>Crustacea</taxon>
        <taxon>Multicrustacea</taxon>
        <taxon>Malacostraca</taxon>
        <taxon>Eumalacostraca</taxon>
        <taxon>Eucarida</taxon>
        <taxon>Decapoda</taxon>
        <taxon>Pleocyemata</taxon>
        <taxon>Astacidea</taxon>
        <taxon>Nephropoidea</taxon>
        <taxon>Nephropidae</taxon>
        <taxon>Homarus</taxon>
    </lineage>
</organism>
<evidence type="ECO:0000313" key="1">
    <source>
        <dbReference type="EMBL" id="KAG7160646.1"/>
    </source>
</evidence>
<keyword evidence="2" id="KW-1185">Reference proteome</keyword>
<dbReference type="AlphaFoldDB" id="A0A8J5JQS5"/>
<accession>A0A8J5JQS5</accession>